<dbReference type="EMBL" id="JBHTLK010000249">
    <property type="protein sequence ID" value="MFD1151533.1"/>
    <property type="molecule type" value="Genomic_DNA"/>
</dbReference>
<keyword evidence="2" id="KW-0812">Transmembrane</keyword>
<keyword evidence="2" id="KW-1133">Transmembrane helix</keyword>
<gene>
    <name evidence="3" type="ORF">ACFQ3T_30745</name>
</gene>
<protein>
    <submittedName>
        <fullName evidence="3">Uncharacterized protein</fullName>
    </submittedName>
</protein>
<name>A0ABW3R382_9PSEU</name>
<reference evidence="4" key="1">
    <citation type="journal article" date="2019" name="Int. J. Syst. Evol. Microbiol.">
        <title>The Global Catalogue of Microorganisms (GCM) 10K type strain sequencing project: providing services to taxonomists for standard genome sequencing and annotation.</title>
        <authorList>
            <consortium name="The Broad Institute Genomics Platform"/>
            <consortium name="The Broad Institute Genome Sequencing Center for Infectious Disease"/>
            <person name="Wu L."/>
            <person name="Ma J."/>
        </authorList>
    </citation>
    <scope>NUCLEOTIDE SEQUENCE [LARGE SCALE GENOMIC DNA]</scope>
    <source>
        <strain evidence="4">CCUG 60214</strain>
    </source>
</reference>
<proteinExistence type="predicted"/>
<evidence type="ECO:0000313" key="4">
    <source>
        <dbReference type="Proteomes" id="UP001597168"/>
    </source>
</evidence>
<evidence type="ECO:0000313" key="3">
    <source>
        <dbReference type="EMBL" id="MFD1151533.1"/>
    </source>
</evidence>
<keyword evidence="4" id="KW-1185">Reference proteome</keyword>
<feature type="region of interest" description="Disordered" evidence="1">
    <location>
        <begin position="102"/>
        <end position="122"/>
    </location>
</feature>
<organism evidence="3 4">
    <name type="scientific">Saccharothrix hoggarensis</name>
    <dbReference type="NCBI Taxonomy" id="913853"/>
    <lineage>
        <taxon>Bacteria</taxon>
        <taxon>Bacillati</taxon>
        <taxon>Actinomycetota</taxon>
        <taxon>Actinomycetes</taxon>
        <taxon>Pseudonocardiales</taxon>
        <taxon>Pseudonocardiaceae</taxon>
        <taxon>Saccharothrix</taxon>
    </lineage>
</organism>
<dbReference type="RefSeq" id="WP_380728620.1">
    <property type="nucleotide sequence ID" value="NZ_JBHTLK010000249.1"/>
</dbReference>
<feature type="transmembrane region" description="Helical" evidence="2">
    <location>
        <begin position="32"/>
        <end position="51"/>
    </location>
</feature>
<evidence type="ECO:0000256" key="1">
    <source>
        <dbReference type="SAM" id="MobiDB-lite"/>
    </source>
</evidence>
<dbReference type="Proteomes" id="UP001597168">
    <property type="component" value="Unassembled WGS sequence"/>
</dbReference>
<evidence type="ECO:0000256" key="2">
    <source>
        <dbReference type="SAM" id="Phobius"/>
    </source>
</evidence>
<accession>A0ABW3R382</accession>
<comment type="caution">
    <text evidence="3">The sequence shown here is derived from an EMBL/GenBank/DDBJ whole genome shotgun (WGS) entry which is preliminary data.</text>
</comment>
<sequence>MARWVWPAAAGVVTSATGVAINLATDGGTNPWAWVAVVLLTALGVVIALRVPRAAPKPPAAEPPAPRSSVSNVIRGDVAGPVLQVGDVDSISVNSPSTVNQTAIARDGGTVHQAGRDVNLNP</sequence>
<keyword evidence="2" id="KW-0472">Membrane</keyword>